<name>A0A120K1A4_9SACH</name>
<feature type="region of interest" description="Disordered" evidence="5">
    <location>
        <begin position="498"/>
        <end position="561"/>
    </location>
</feature>
<feature type="compositionally biased region" description="Polar residues" evidence="5">
    <location>
        <begin position="375"/>
        <end position="384"/>
    </location>
</feature>
<dbReference type="STRING" id="45286.A0A120K1A4"/>
<feature type="region of interest" description="Disordered" evidence="5">
    <location>
        <begin position="375"/>
        <end position="410"/>
    </location>
</feature>
<dbReference type="OrthoDB" id="416553at2759"/>
<evidence type="ECO:0000313" key="7">
    <source>
        <dbReference type="EMBL" id="AMD19189.1"/>
    </source>
</evidence>
<keyword evidence="2 4" id="KW-0547">Nucleotide-binding</keyword>
<feature type="compositionally biased region" description="Polar residues" evidence="5">
    <location>
        <begin position="514"/>
        <end position="523"/>
    </location>
</feature>
<evidence type="ECO:0000256" key="4">
    <source>
        <dbReference type="RuleBase" id="RU004560"/>
    </source>
</evidence>
<evidence type="ECO:0000313" key="8">
    <source>
        <dbReference type="Proteomes" id="UP000243052"/>
    </source>
</evidence>
<dbReference type="Gene3D" id="3.40.50.300">
    <property type="entry name" value="P-loop containing nucleotide triphosphate hydrolases"/>
    <property type="match status" value="1"/>
</dbReference>
<feature type="compositionally biased region" description="Low complexity" evidence="5">
    <location>
        <begin position="501"/>
        <end position="513"/>
    </location>
</feature>
<dbReference type="InterPro" id="IPR016491">
    <property type="entry name" value="Septin"/>
</dbReference>
<dbReference type="PANTHER" id="PTHR18884">
    <property type="entry name" value="SEPTIN"/>
    <property type="match status" value="1"/>
</dbReference>
<feature type="domain" description="Septin-type G" evidence="6">
    <location>
        <begin position="23"/>
        <end position="335"/>
    </location>
</feature>
<dbReference type="Proteomes" id="UP000243052">
    <property type="component" value="Chromosome ii"/>
</dbReference>
<comment type="similarity">
    <text evidence="4">Belongs to the TRAFAC class TrmE-Era-EngA-EngB-Septin-like GTPase superfamily. Septin GTPase family.</text>
</comment>
<evidence type="ECO:0000259" key="6">
    <source>
        <dbReference type="PROSITE" id="PS51719"/>
    </source>
</evidence>
<reference evidence="7 8" key="1">
    <citation type="submission" date="2016-01" db="EMBL/GenBank/DDBJ databases">
        <title>Genome sequence of the yeast Holleya sinecauda.</title>
        <authorList>
            <person name="Dietrich F.S."/>
        </authorList>
    </citation>
    <scope>NUCLEOTIDE SEQUENCE [LARGE SCALE GENOMIC DNA]</scope>
    <source>
        <strain evidence="7 8">ATCC 58844</strain>
    </source>
</reference>
<dbReference type="GO" id="GO:0005935">
    <property type="term" value="C:cellular bud neck"/>
    <property type="evidence" value="ECO:0007669"/>
    <property type="project" value="UniProtKB-SubCell"/>
</dbReference>
<dbReference type="GeneID" id="28721445"/>
<keyword evidence="3 4" id="KW-0342">GTP-binding</keyword>
<feature type="compositionally biased region" description="Low complexity" evidence="5">
    <location>
        <begin position="527"/>
        <end position="561"/>
    </location>
</feature>
<protein>
    <submittedName>
        <fullName evidence="7">HBR288Wp</fullName>
    </submittedName>
</protein>
<evidence type="ECO:0000256" key="2">
    <source>
        <dbReference type="ARBA" id="ARBA00022741"/>
    </source>
</evidence>
<dbReference type="CDD" id="cd01850">
    <property type="entry name" value="CDC_Septin"/>
    <property type="match status" value="1"/>
</dbReference>
<proteinExistence type="inferred from homology"/>
<dbReference type="InterPro" id="IPR027417">
    <property type="entry name" value="P-loop_NTPase"/>
</dbReference>
<organism evidence="7 8">
    <name type="scientific">Eremothecium sinecaudum</name>
    <dbReference type="NCBI Taxonomy" id="45286"/>
    <lineage>
        <taxon>Eukaryota</taxon>
        <taxon>Fungi</taxon>
        <taxon>Dikarya</taxon>
        <taxon>Ascomycota</taxon>
        <taxon>Saccharomycotina</taxon>
        <taxon>Saccharomycetes</taxon>
        <taxon>Saccharomycetales</taxon>
        <taxon>Saccharomycetaceae</taxon>
        <taxon>Eremothecium</taxon>
    </lineage>
</organism>
<evidence type="ECO:0000256" key="1">
    <source>
        <dbReference type="ARBA" id="ARBA00004266"/>
    </source>
</evidence>
<dbReference type="InterPro" id="IPR030379">
    <property type="entry name" value="G_SEPTIN_dom"/>
</dbReference>
<dbReference type="RefSeq" id="XP_017986185.1">
    <property type="nucleotide sequence ID" value="XM_018130696.1"/>
</dbReference>
<accession>A0A120K1A4</accession>
<dbReference type="GO" id="GO:0005525">
    <property type="term" value="F:GTP binding"/>
    <property type="evidence" value="ECO:0007669"/>
    <property type="project" value="UniProtKB-KW"/>
</dbReference>
<evidence type="ECO:0000256" key="3">
    <source>
        <dbReference type="ARBA" id="ARBA00023134"/>
    </source>
</evidence>
<evidence type="ECO:0000256" key="5">
    <source>
        <dbReference type="SAM" id="MobiDB-lite"/>
    </source>
</evidence>
<dbReference type="PROSITE" id="PS51719">
    <property type="entry name" value="G_SEPTIN"/>
    <property type="match status" value="1"/>
</dbReference>
<feature type="region of interest" description="Disordered" evidence="5">
    <location>
        <begin position="589"/>
        <end position="611"/>
    </location>
</feature>
<keyword evidence="8" id="KW-1185">Reference proteome</keyword>
<gene>
    <name evidence="7" type="ORF">AW171_hschr21004</name>
</gene>
<dbReference type="SUPFAM" id="SSF52540">
    <property type="entry name" value="P-loop containing nucleoside triphosphate hydrolases"/>
    <property type="match status" value="1"/>
</dbReference>
<dbReference type="Pfam" id="PF00735">
    <property type="entry name" value="Septin"/>
    <property type="match status" value="1"/>
</dbReference>
<dbReference type="PIRSF" id="PIRSF006698">
    <property type="entry name" value="Septin"/>
    <property type="match status" value="1"/>
</dbReference>
<dbReference type="EMBL" id="CP014242">
    <property type="protein sequence ID" value="AMD19189.1"/>
    <property type="molecule type" value="Genomic_DNA"/>
</dbReference>
<comment type="subcellular location">
    <subcellularLocation>
        <location evidence="1">Bud neck</location>
    </subcellularLocation>
</comment>
<feature type="compositionally biased region" description="Basic and acidic residues" evidence="5">
    <location>
        <begin position="398"/>
        <end position="407"/>
    </location>
</feature>
<feature type="compositionally biased region" description="Polar residues" evidence="5">
    <location>
        <begin position="601"/>
        <end position="611"/>
    </location>
</feature>
<dbReference type="AlphaFoldDB" id="A0A120K1A4"/>
<dbReference type="GO" id="GO:0031105">
    <property type="term" value="C:septin complex"/>
    <property type="evidence" value="ECO:0007669"/>
    <property type="project" value="UniProtKB-ARBA"/>
</dbReference>
<sequence>MASVHYPNNPPAALFRRKKEQKRGITFSVLLVGSSGTGKTTFANNLLDSTIFEHRFQPDIPRYENPMVKLINPTKVVTFNSKSGFPSSMTPFDPVSAHLEPGITLTSTSVEITTDSTSDDPRDKMCFNLTDTHGLGDNLDNEICFDEIVAYLEQQFDLVLAEETRVKRNPRFEDGRVHAALYFIEPTGHGLRELDIEIMKRLSRYTNVLPIICRADSFTAEELQVFKKNILEDIEYYNVPVYKFEVDEDEEDVETIEEIKNLASLQPFAVVCSDVKNASGKYVRSYPWGDVLVDDMGVSDLRVLKNVLFGTHLQEFKDTTHNLLYENYRAEKLSSISEWEDPRRASKHNNSAGRYSSTPSLSNFASLVNSGNFTSQQSLNSIPNMDNPPLTPNMDPEAVNKDEESPLRKLSVTIRRENEEIIKNIKNSPKSADSTSRDKSKLRNISETLPYVLRHERIILKQQKLEELEAQSTRELQKRIHELEKKAMELKLKEKLLKQRNSSTSSNNPSNDSRVTSEQTNGTEEPAATTIANTNATNGTDGANGANGANGTNTTNTTNATNAANATNATNSVSNSAELTVSGLPSALPTSSTHVAADSGTAINPVNNTDN</sequence>